<evidence type="ECO:0000259" key="5">
    <source>
        <dbReference type="PROSITE" id="PS51186"/>
    </source>
</evidence>
<feature type="active site" description="Proton donor" evidence="4">
    <location>
        <position position="123"/>
    </location>
</feature>
<dbReference type="InterPro" id="IPR051554">
    <property type="entry name" value="Acetyltransferase_Eis"/>
</dbReference>
<keyword evidence="2 4" id="KW-0808">Transferase</keyword>
<keyword evidence="3 4" id="KW-0012">Acyltransferase</keyword>
<dbReference type="InterPro" id="IPR022902">
    <property type="entry name" value="NAcTrfase_Eis"/>
</dbReference>
<evidence type="ECO:0000313" key="7">
    <source>
        <dbReference type="Proteomes" id="UP001501303"/>
    </source>
</evidence>
<dbReference type="NCBIfam" id="NF002367">
    <property type="entry name" value="PRK01346.1-4"/>
    <property type="match status" value="1"/>
</dbReference>
<comment type="caution">
    <text evidence="6">The sequence shown here is derived from an EMBL/GenBank/DDBJ whole genome shotgun (WGS) entry which is preliminary data.</text>
</comment>
<evidence type="ECO:0000313" key="6">
    <source>
        <dbReference type="EMBL" id="GAA1902860.1"/>
    </source>
</evidence>
<dbReference type="InterPro" id="IPR025559">
    <property type="entry name" value="Eis_dom"/>
</dbReference>
<dbReference type="InterPro" id="IPR000182">
    <property type="entry name" value="GNAT_dom"/>
</dbReference>
<evidence type="ECO:0000256" key="3">
    <source>
        <dbReference type="ARBA" id="ARBA00023315"/>
    </source>
</evidence>
<dbReference type="HAMAP" id="MF_01812">
    <property type="entry name" value="Eis"/>
    <property type="match status" value="1"/>
</dbReference>
<dbReference type="PANTHER" id="PTHR37817">
    <property type="entry name" value="N-ACETYLTRANSFERASE EIS"/>
    <property type="match status" value="1"/>
</dbReference>
<protein>
    <submittedName>
        <fullName evidence="6">GNAT family N-acetyltransferase</fullName>
    </submittedName>
</protein>
<dbReference type="InterPro" id="IPR041380">
    <property type="entry name" value="Acetyltransf_17"/>
</dbReference>
<proteinExistence type="inferred from homology"/>
<feature type="binding site" evidence="4">
    <location>
        <begin position="82"/>
        <end position="84"/>
    </location>
    <ligand>
        <name>acetyl-CoA</name>
        <dbReference type="ChEBI" id="CHEBI:57288"/>
    </ligand>
</feature>
<feature type="binding site" evidence="4">
    <location>
        <begin position="118"/>
        <end position="119"/>
    </location>
    <ligand>
        <name>acetyl-CoA</name>
        <dbReference type="ChEBI" id="CHEBI:57288"/>
    </ligand>
</feature>
<name>A0ABP5A946_9ACTN</name>
<dbReference type="Gene3D" id="3.40.630.30">
    <property type="match status" value="2"/>
</dbReference>
<dbReference type="SUPFAM" id="SSF55729">
    <property type="entry name" value="Acyl-CoA N-acyltransferases (Nat)"/>
    <property type="match status" value="1"/>
</dbReference>
<dbReference type="Pfam" id="PF13527">
    <property type="entry name" value="Acetyltransf_9"/>
    <property type="match status" value="1"/>
</dbReference>
<dbReference type="Pfam" id="PF13530">
    <property type="entry name" value="SCP2_2"/>
    <property type="match status" value="1"/>
</dbReference>
<comment type="subunit">
    <text evidence="4">Homohexamer; trimer of dimers.</text>
</comment>
<evidence type="ECO:0000256" key="1">
    <source>
        <dbReference type="ARBA" id="ARBA00009213"/>
    </source>
</evidence>
<accession>A0ABP5A946</accession>
<evidence type="ECO:0000256" key="2">
    <source>
        <dbReference type="ARBA" id="ARBA00022679"/>
    </source>
</evidence>
<dbReference type="PROSITE" id="PS51186">
    <property type="entry name" value="GNAT"/>
    <property type="match status" value="1"/>
</dbReference>
<dbReference type="InterPro" id="IPR036527">
    <property type="entry name" value="SCP2_sterol-bd_dom_sf"/>
</dbReference>
<dbReference type="EMBL" id="BAAAMJ010000010">
    <property type="protein sequence ID" value="GAA1902860.1"/>
    <property type="molecule type" value="Genomic_DNA"/>
</dbReference>
<organism evidence="6 7">
    <name type="scientific">Streptomyces sodiiphilus</name>
    <dbReference type="NCBI Taxonomy" id="226217"/>
    <lineage>
        <taxon>Bacteria</taxon>
        <taxon>Bacillati</taxon>
        <taxon>Actinomycetota</taxon>
        <taxon>Actinomycetes</taxon>
        <taxon>Kitasatosporales</taxon>
        <taxon>Streptomycetaceae</taxon>
        <taxon>Streptomyces</taxon>
    </lineage>
</organism>
<feature type="active site" description="Proton acceptor; via carboxylate" evidence="4">
    <location>
        <position position="409"/>
    </location>
</feature>
<feature type="binding site" evidence="4">
    <location>
        <begin position="90"/>
        <end position="95"/>
    </location>
    <ligand>
        <name>acetyl-CoA</name>
        <dbReference type="ChEBI" id="CHEBI:57288"/>
    </ligand>
</feature>
<feature type="domain" description="N-acetyltransferase" evidence="5">
    <location>
        <begin position="3"/>
        <end position="149"/>
    </location>
</feature>
<dbReference type="InterPro" id="IPR016181">
    <property type="entry name" value="Acyl_CoA_acyltransferase"/>
</dbReference>
<dbReference type="PANTHER" id="PTHR37817:SF1">
    <property type="entry name" value="N-ACETYLTRANSFERASE EIS"/>
    <property type="match status" value="1"/>
</dbReference>
<dbReference type="CDD" id="cd04301">
    <property type="entry name" value="NAT_SF"/>
    <property type="match status" value="1"/>
</dbReference>
<dbReference type="Proteomes" id="UP001501303">
    <property type="component" value="Unassembled WGS sequence"/>
</dbReference>
<evidence type="ECO:0000256" key="4">
    <source>
        <dbReference type="HAMAP-Rule" id="MF_01812"/>
    </source>
</evidence>
<comment type="similarity">
    <text evidence="1 4">Belongs to the acetyltransferase Eis family.</text>
</comment>
<gene>
    <name evidence="6" type="ORF">GCM10009716_10920</name>
</gene>
<dbReference type="Gene3D" id="3.30.1050.10">
    <property type="entry name" value="SCP2 sterol-binding domain"/>
    <property type="match status" value="1"/>
</dbReference>
<keyword evidence="7" id="KW-1185">Reference proteome</keyword>
<reference evidence="7" key="1">
    <citation type="journal article" date="2019" name="Int. J. Syst. Evol. Microbiol.">
        <title>The Global Catalogue of Microorganisms (GCM) 10K type strain sequencing project: providing services to taxonomists for standard genome sequencing and annotation.</title>
        <authorList>
            <consortium name="The Broad Institute Genomics Platform"/>
            <consortium name="The Broad Institute Genome Sequencing Center for Infectious Disease"/>
            <person name="Wu L."/>
            <person name="Ma J."/>
        </authorList>
    </citation>
    <scope>NUCLEOTIDE SEQUENCE [LARGE SCALE GENOMIC DNA]</scope>
    <source>
        <strain evidence="7">JCM 13581</strain>
    </source>
</reference>
<dbReference type="SUPFAM" id="SSF55718">
    <property type="entry name" value="SCP-like"/>
    <property type="match status" value="1"/>
</dbReference>
<dbReference type="Pfam" id="PF17668">
    <property type="entry name" value="Acetyltransf_17"/>
    <property type="match status" value="1"/>
</dbReference>
<dbReference type="RefSeq" id="WP_344259344.1">
    <property type="nucleotide sequence ID" value="NZ_BAAAMJ010000010.1"/>
</dbReference>
<sequence length="409" mass="44495">MTTELRVLDESAWDTWFDTLKWAFGGHPEIAERRALWREVTEIDRSLAMWDGDRVVGTTGTFSFRLSVPGGSLVRTGALTMVSVAATHRRQGILRRMMRRQLDDVRAAGEPLAILTASEPVIYGRFGYGLATQYVAARLDTGRVGLRLPEGTGEVRLSVAEPSEVSGRCEELYARQVPCRPGMLARSPGWTKVQFADPEDERRGASPLRALLAERDGELTGYALYNMKPEWERGGPSGVVQVRALEAAGPADHAALLRFLCGIDLMTSVRLSDRPVDDAFLHLVTDTRRCELELGDSLYLRPVEVGAALAARSYSTDIDVVLEVSDAFCPWNEGRWHLSGGPKGAVCEPTRDPADLVLSANELGSAYLGGFSLTALASAGRVREVRPGALAAASTAFTSPVAPWLPHGF</sequence>